<geneLocation type="plasmid" evidence="1 2">
    <name>pFLIM01</name>
</geneLocation>
<reference evidence="1 2" key="1">
    <citation type="journal article" date="2012" name="J. Bacteriol.">
        <title>Genome Sequence of the Filamentous Bacterium Fibrisoma limi BUZ 3T.</title>
        <authorList>
            <person name="Filippini M."/>
            <person name="Qi W."/>
            <person name="Jaenicke S."/>
            <person name="Goesmann A."/>
            <person name="Smits T.H."/>
            <person name="Bagheri H.C."/>
        </authorList>
    </citation>
    <scope>NUCLEOTIDE SEQUENCE [LARGE SCALE GENOMIC DNA]</scope>
    <source>
        <strain evidence="2">BUZ 3T</strain>
        <plasmid evidence="1 2">pFLIM01</plasmid>
    </source>
</reference>
<proteinExistence type="predicted"/>
<organism evidence="1 2">
    <name type="scientific">Fibrisoma limi BUZ 3</name>
    <dbReference type="NCBI Taxonomy" id="1185876"/>
    <lineage>
        <taxon>Bacteria</taxon>
        <taxon>Pseudomonadati</taxon>
        <taxon>Bacteroidota</taxon>
        <taxon>Cytophagia</taxon>
        <taxon>Cytophagales</taxon>
        <taxon>Spirosomataceae</taxon>
        <taxon>Fibrisoma</taxon>
    </lineage>
</organism>
<evidence type="ECO:0000313" key="1">
    <source>
        <dbReference type="EMBL" id="CCH57562.1"/>
    </source>
</evidence>
<protein>
    <submittedName>
        <fullName evidence="1">Uncharacterized protein</fullName>
    </submittedName>
</protein>
<dbReference type="Proteomes" id="UP000009309">
    <property type="component" value="Plasmid pFLIM01"/>
</dbReference>
<name>I2GTW1_9BACT</name>
<keyword evidence="2" id="KW-1185">Reference proteome</keyword>
<keyword evidence="1" id="KW-0614">Plasmid</keyword>
<sequence>MRLTTQNSIFAFMAKQKKEIGKVTLSGPELDAQLPHDAEILRIASQYAEFEKQVDQQVNEWLSKVELRHLSGSEKSAYLKKLGHRPLTNEDLATLVLLYGSDAQKQFISAFEDAKTKLTARLAKTANLGLVLKQAGVNYNTYYNRVGKPDLWKPNEMIEIMTVLKRLKL</sequence>
<accession>I2GTW1</accession>
<dbReference type="AlphaFoldDB" id="I2GTW1"/>
<evidence type="ECO:0000313" key="2">
    <source>
        <dbReference type="Proteomes" id="UP000009309"/>
    </source>
</evidence>
<dbReference type="EMBL" id="HE805916">
    <property type="protein sequence ID" value="CCH57562.1"/>
    <property type="molecule type" value="Genomic_DNA"/>
</dbReference>
<gene>
    <name evidence="1" type="ORF">BN8_p06748</name>
</gene>